<gene>
    <name evidence="2" type="ORF">NCF85_03205</name>
</gene>
<keyword evidence="3" id="KW-1185">Reference proteome</keyword>
<protein>
    <recommendedName>
        <fullName evidence="4">Lipoprotein</fullName>
    </recommendedName>
</protein>
<dbReference type="EMBL" id="CP098494">
    <property type="protein sequence ID" value="USA62003.1"/>
    <property type="molecule type" value="Genomic_DNA"/>
</dbReference>
<name>A0ABY4U971_9SPHN</name>
<evidence type="ECO:0008006" key="4">
    <source>
        <dbReference type="Google" id="ProtNLM"/>
    </source>
</evidence>
<feature type="signal peptide" evidence="1">
    <location>
        <begin position="1"/>
        <end position="25"/>
    </location>
</feature>
<dbReference type="Proteomes" id="UP001056619">
    <property type="component" value="Chromosome"/>
</dbReference>
<sequence length="178" mass="19331">MQRKAGHISATIVGALFLVGCSTTAGSLNHVAGTGAISGYSYGCDEVFYFPSNARNDAMVNAMFGSTESGVFTQELDNAPRPAKDSKQLVNVGKPDDLQTVNCTRYSNFAVRHLEPGTYYLTSTTVTSQRDDRGTNWHVPTPRPRATFIVSSAMQRVVVKPDIKESVTLRPDLGNVLR</sequence>
<feature type="chain" id="PRO_5046093330" description="Lipoprotein" evidence="1">
    <location>
        <begin position="26"/>
        <end position="178"/>
    </location>
</feature>
<dbReference type="PROSITE" id="PS51257">
    <property type="entry name" value="PROKAR_LIPOPROTEIN"/>
    <property type="match status" value="1"/>
</dbReference>
<organism evidence="2 3">
    <name type="scientific">Qipengyuania citrea</name>
    <dbReference type="NCBI Taxonomy" id="225971"/>
    <lineage>
        <taxon>Bacteria</taxon>
        <taxon>Pseudomonadati</taxon>
        <taxon>Pseudomonadota</taxon>
        <taxon>Alphaproteobacteria</taxon>
        <taxon>Sphingomonadales</taxon>
        <taxon>Erythrobacteraceae</taxon>
        <taxon>Qipengyuania</taxon>
    </lineage>
</organism>
<reference evidence="2 3" key="1">
    <citation type="submission" date="2022-06" db="EMBL/GenBank/DDBJ databases">
        <authorList>
            <person name="Liu G."/>
        </authorList>
    </citation>
    <scope>NUCLEOTIDE SEQUENCE [LARGE SCALE GENOMIC DNA]</scope>
    <source>
        <strain evidence="2 3">E4</strain>
    </source>
</reference>
<accession>A0ABY4U971</accession>
<evidence type="ECO:0000313" key="2">
    <source>
        <dbReference type="EMBL" id="USA62003.1"/>
    </source>
</evidence>
<keyword evidence="1" id="KW-0732">Signal</keyword>
<evidence type="ECO:0000256" key="1">
    <source>
        <dbReference type="SAM" id="SignalP"/>
    </source>
</evidence>
<evidence type="ECO:0000313" key="3">
    <source>
        <dbReference type="Proteomes" id="UP001056619"/>
    </source>
</evidence>
<proteinExistence type="predicted"/>
<dbReference type="RefSeq" id="WP_301642506.1">
    <property type="nucleotide sequence ID" value="NZ_CP098494.1"/>
</dbReference>